<keyword evidence="3" id="KW-1185">Reference proteome</keyword>
<organism evidence="2 3">
    <name type="scientific">Rhododendron griersonianum</name>
    <dbReference type="NCBI Taxonomy" id="479676"/>
    <lineage>
        <taxon>Eukaryota</taxon>
        <taxon>Viridiplantae</taxon>
        <taxon>Streptophyta</taxon>
        <taxon>Embryophyta</taxon>
        <taxon>Tracheophyta</taxon>
        <taxon>Spermatophyta</taxon>
        <taxon>Magnoliopsida</taxon>
        <taxon>eudicotyledons</taxon>
        <taxon>Gunneridae</taxon>
        <taxon>Pentapetalae</taxon>
        <taxon>asterids</taxon>
        <taxon>Ericales</taxon>
        <taxon>Ericaceae</taxon>
        <taxon>Ericoideae</taxon>
        <taxon>Rhodoreae</taxon>
        <taxon>Rhododendron</taxon>
    </lineage>
</organism>
<protein>
    <submittedName>
        <fullName evidence="2">Uncharacterized protein</fullName>
    </submittedName>
</protein>
<dbReference type="EMBL" id="JACTNZ010000008">
    <property type="protein sequence ID" value="KAG5537552.1"/>
    <property type="molecule type" value="Genomic_DNA"/>
</dbReference>
<evidence type="ECO:0000313" key="3">
    <source>
        <dbReference type="Proteomes" id="UP000823749"/>
    </source>
</evidence>
<sequence length="146" mass="16480">MTGVHQNQGWPRPHANFSLLSANLVLPFSPHPHCLSPSNLNPRRSRCSTASPRSPPPPESELPPTEEIRLRTMKICFREKVLLLVKLRECLVQKQLLLGCKIQCRSSLPFYSGCPCSLGLQHGMEGMMIDQTRDLNLEDDLVRILL</sequence>
<name>A0AAV6J8U9_9ERIC</name>
<reference evidence="2" key="1">
    <citation type="submission" date="2020-08" db="EMBL/GenBank/DDBJ databases">
        <title>Plant Genome Project.</title>
        <authorList>
            <person name="Zhang R.-G."/>
        </authorList>
    </citation>
    <scope>NUCLEOTIDE SEQUENCE</scope>
    <source>
        <strain evidence="2">WSP0</strain>
        <tissue evidence="2">Leaf</tissue>
    </source>
</reference>
<evidence type="ECO:0000313" key="2">
    <source>
        <dbReference type="EMBL" id="KAG5537552.1"/>
    </source>
</evidence>
<comment type="caution">
    <text evidence="2">The sequence shown here is derived from an EMBL/GenBank/DDBJ whole genome shotgun (WGS) entry which is preliminary data.</text>
</comment>
<feature type="region of interest" description="Disordered" evidence="1">
    <location>
        <begin position="37"/>
        <end position="65"/>
    </location>
</feature>
<proteinExistence type="predicted"/>
<gene>
    <name evidence="2" type="ORF">RHGRI_024870</name>
</gene>
<evidence type="ECO:0000256" key="1">
    <source>
        <dbReference type="SAM" id="MobiDB-lite"/>
    </source>
</evidence>
<dbReference type="AlphaFoldDB" id="A0AAV6J8U9"/>
<dbReference type="Proteomes" id="UP000823749">
    <property type="component" value="Chromosome 8"/>
</dbReference>
<accession>A0AAV6J8U9</accession>